<evidence type="ECO:0000313" key="2">
    <source>
        <dbReference type="EMBL" id="MFC6041620.1"/>
    </source>
</evidence>
<dbReference type="EMBL" id="JBHSRJ010000001">
    <property type="protein sequence ID" value="MFC6041620.1"/>
    <property type="molecule type" value="Genomic_DNA"/>
</dbReference>
<dbReference type="RefSeq" id="WP_379149431.1">
    <property type="nucleotide sequence ID" value="NZ_JBHSRJ010000001.1"/>
</dbReference>
<evidence type="ECO:0000313" key="3">
    <source>
        <dbReference type="Proteomes" id="UP001596135"/>
    </source>
</evidence>
<protein>
    <recommendedName>
        <fullName evidence="4">DUF3040 domain-containing protein</fullName>
    </recommendedName>
</protein>
<comment type="caution">
    <text evidence="2">The sequence shown here is derived from an EMBL/GenBank/DDBJ whole genome shotgun (WGS) entry which is preliminary data.</text>
</comment>
<proteinExistence type="predicted"/>
<evidence type="ECO:0000256" key="1">
    <source>
        <dbReference type="SAM" id="MobiDB-lite"/>
    </source>
</evidence>
<organism evidence="2 3">
    <name type="scientific">Nocardioides hankookensis</name>
    <dbReference type="NCBI Taxonomy" id="443157"/>
    <lineage>
        <taxon>Bacteria</taxon>
        <taxon>Bacillati</taxon>
        <taxon>Actinomycetota</taxon>
        <taxon>Actinomycetes</taxon>
        <taxon>Propionibacteriales</taxon>
        <taxon>Nocardioidaceae</taxon>
        <taxon>Nocardioides</taxon>
    </lineage>
</organism>
<reference evidence="3" key="1">
    <citation type="journal article" date="2019" name="Int. J. Syst. Evol. Microbiol.">
        <title>The Global Catalogue of Microorganisms (GCM) 10K type strain sequencing project: providing services to taxonomists for standard genome sequencing and annotation.</title>
        <authorList>
            <consortium name="The Broad Institute Genomics Platform"/>
            <consortium name="The Broad Institute Genome Sequencing Center for Infectious Disease"/>
            <person name="Wu L."/>
            <person name="Ma J."/>
        </authorList>
    </citation>
    <scope>NUCLEOTIDE SEQUENCE [LARGE SCALE GENOMIC DNA]</scope>
    <source>
        <strain evidence="3">CCUG 54522</strain>
    </source>
</reference>
<gene>
    <name evidence="2" type="ORF">ACFPYL_00940</name>
</gene>
<name>A0ABW1LC99_9ACTN</name>
<evidence type="ECO:0008006" key="4">
    <source>
        <dbReference type="Google" id="ProtNLM"/>
    </source>
</evidence>
<accession>A0ABW1LC99</accession>
<keyword evidence="3" id="KW-1185">Reference proteome</keyword>
<sequence>MSDPDLTPEEQQVRRLLADARHDQPLPDDVAARLDGVLADLGAEATETGPVVDLAARRRRHVARNVLVAAAAVVVVGVGISRVDLGASGDADSGSADSSALQERDDAGGEAAAPSAAADGRVLRLTSEDFDSKLDRLGAGPELAALAERAQDQVDGGLNSYSSLDAPAGWCNDPAWGRGLRIAVRYDGQPGVLVLRRPSGGSRDADLFLCGETTPTRSTTVPAG</sequence>
<feature type="compositionally biased region" description="Low complexity" evidence="1">
    <location>
        <begin position="87"/>
        <end position="100"/>
    </location>
</feature>
<feature type="region of interest" description="Disordered" evidence="1">
    <location>
        <begin position="87"/>
        <end position="115"/>
    </location>
</feature>
<dbReference type="Proteomes" id="UP001596135">
    <property type="component" value="Unassembled WGS sequence"/>
</dbReference>